<feature type="transmembrane region" description="Helical" evidence="8">
    <location>
        <begin position="97"/>
        <end position="115"/>
    </location>
</feature>
<organism evidence="9 10">
    <name type="scientific">Candidatus Obscuribacter phosphatis</name>
    <dbReference type="NCBI Taxonomy" id="1906157"/>
    <lineage>
        <taxon>Bacteria</taxon>
        <taxon>Bacillati</taxon>
        <taxon>Candidatus Melainabacteria</taxon>
        <taxon>Candidatus Obscuribacterales</taxon>
        <taxon>Candidatus Obscuribacteraceae</taxon>
        <taxon>Candidatus Obscuribacter</taxon>
    </lineage>
</organism>
<feature type="transmembrane region" description="Helical" evidence="8">
    <location>
        <begin position="13"/>
        <end position="32"/>
    </location>
</feature>
<keyword evidence="6 8" id="KW-0472">Membrane</keyword>
<protein>
    <submittedName>
        <fullName evidence="9">DUF2029 domain-containing protein</fullName>
    </submittedName>
</protein>
<evidence type="ECO:0000256" key="8">
    <source>
        <dbReference type="SAM" id="Phobius"/>
    </source>
</evidence>
<evidence type="ECO:0000256" key="7">
    <source>
        <dbReference type="ARBA" id="ARBA00024033"/>
    </source>
</evidence>
<evidence type="ECO:0000256" key="6">
    <source>
        <dbReference type="ARBA" id="ARBA00023136"/>
    </source>
</evidence>
<feature type="transmembrane region" description="Helical" evidence="8">
    <location>
        <begin position="185"/>
        <end position="202"/>
    </location>
</feature>
<evidence type="ECO:0000256" key="4">
    <source>
        <dbReference type="ARBA" id="ARBA00022692"/>
    </source>
</evidence>
<keyword evidence="2" id="KW-1003">Cell membrane</keyword>
<keyword evidence="5 8" id="KW-1133">Transmembrane helix</keyword>
<feature type="transmembrane region" description="Helical" evidence="8">
    <location>
        <begin position="418"/>
        <end position="437"/>
    </location>
</feature>
<dbReference type="Proteomes" id="UP000664277">
    <property type="component" value="Unassembled WGS sequence"/>
</dbReference>
<comment type="subcellular location">
    <subcellularLocation>
        <location evidence="1">Cell membrane</location>
        <topology evidence="1">Multi-pass membrane protein</topology>
    </subcellularLocation>
</comment>
<comment type="similarity">
    <text evidence="7">Belongs to the glycosyltransferase 87 family.</text>
</comment>
<evidence type="ECO:0000313" key="10">
    <source>
        <dbReference type="Proteomes" id="UP000664277"/>
    </source>
</evidence>
<dbReference type="InterPro" id="IPR018584">
    <property type="entry name" value="GT87"/>
</dbReference>
<dbReference type="GO" id="GO:0005886">
    <property type="term" value="C:plasma membrane"/>
    <property type="evidence" value="ECO:0007669"/>
    <property type="project" value="UniProtKB-SubCell"/>
</dbReference>
<gene>
    <name evidence="9" type="ORF">J0M35_09710</name>
</gene>
<dbReference type="GO" id="GO:0016758">
    <property type="term" value="F:hexosyltransferase activity"/>
    <property type="evidence" value="ECO:0007669"/>
    <property type="project" value="InterPro"/>
</dbReference>
<keyword evidence="4 8" id="KW-0812">Transmembrane</keyword>
<reference evidence="9" key="1">
    <citation type="submission" date="2021-02" db="EMBL/GenBank/DDBJ databases">
        <title>Genome-Resolved Metagenomics of a Microbial Community Performing Photosynthetic Biological Nutrient Removal.</title>
        <authorList>
            <person name="Mcdaniel E.A."/>
        </authorList>
    </citation>
    <scope>NUCLEOTIDE SEQUENCE</scope>
    <source>
        <strain evidence="9">UWPOB_OBS1</strain>
    </source>
</reference>
<dbReference type="AlphaFoldDB" id="A0A8J7PFW8"/>
<feature type="transmembrane region" description="Helical" evidence="8">
    <location>
        <begin position="242"/>
        <end position="261"/>
    </location>
</feature>
<dbReference type="Pfam" id="PF09594">
    <property type="entry name" value="GT87"/>
    <property type="match status" value="1"/>
</dbReference>
<evidence type="ECO:0000256" key="5">
    <source>
        <dbReference type="ARBA" id="ARBA00022989"/>
    </source>
</evidence>
<feature type="transmembrane region" description="Helical" evidence="8">
    <location>
        <begin position="214"/>
        <end position="236"/>
    </location>
</feature>
<proteinExistence type="inferred from homology"/>
<feature type="transmembrane region" description="Helical" evidence="8">
    <location>
        <begin position="313"/>
        <end position="333"/>
    </location>
</feature>
<evidence type="ECO:0000313" key="9">
    <source>
        <dbReference type="EMBL" id="MBN8660627.1"/>
    </source>
</evidence>
<dbReference type="EMBL" id="JAFLCK010000012">
    <property type="protein sequence ID" value="MBN8660627.1"/>
    <property type="molecule type" value="Genomic_DNA"/>
</dbReference>
<keyword evidence="3" id="KW-0808">Transferase</keyword>
<accession>A0A8J7PFW8</accession>
<evidence type="ECO:0000256" key="3">
    <source>
        <dbReference type="ARBA" id="ARBA00022679"/>
    </source>
</evidence>
<feature type="transmembrane region" description="Helical" evidence="8">
    <location>
        <begin position="345"/>
        <end position="374"/>
    </location>
</feature>
<sequence length="452" mass="49851">MNTNSPTLTLSQLVKQLLLFWGLMVLALFLYCDLKEQAMLANSDYLMTFHTAGWIAGHGQWQILYPGPGAATFHGEPFDLKAHELLPFLKDYSVAEYMYMPLSAFVFAPFALLPANLSLLSFQLFSLLTAYICSGLLSVSTESKDSSESKDTSEPKRESAASRALLPFLALLVFLPAFLTLWIGQVGIIFGLFPLSLAYFLLVRKKDFAAGLTLALLSLKPQLLVPALFLVFGRLAVKKVSLLFGLISGLVGIFAANYFVLGSRLFGQWLQCLALSDRVYSDPAMGVPVRLATSLPRALLFSRPVEERLFLKPFIYAFAALLIVAGLVVLWRACKTLAEEDQVRLALILGSLALPCVVPHMFIYDLCVLAPAAYLILTDGSLTKTSPFRHIRPFLLLLWLAVNLYCIMVMSVPDWVSPLLLCSLMLLVYLASALPFLKTKTKAVSQERGAAS</sequence>
<evidence type="ECO:0000256" key="1">
    <source>
        <dbReference type="ARBA" id="ARBA00004651"/>
    </source>
</evidence>
<feature type="transmembrane region" description="Helical" evidence="8">
    <location>
        <begin position="394"/>
        <end position="412"/>
    </location>
</feature>
<comment type="caution">
    <text evidence="9">The sequence shown here is derived from an EMBL/GenBank/DDBJ whole genome shotgun (WGS) entry which is preliminary data.</text>
</comment>
<name>A0A8J7PFW8_9BACT</name>
<evidence type="ECO:0000256" key="2">
    <source>
        <dbReference type="ARBA" id="ARBA00022475"/>
    </source>
</evidence>